<organism evidence="2">
    <name type="scientific">Candidatus Kentrum sp. FM</name>
    <dbReference type="NCBI Taxonomy" id="2126340"/>
    <lineage>
        <taxon>Bacteria</taxon>
        <taxon>Pseudomonadati</taxon>
        <taxon>Pseudomonadota</taxon>
        <taxon>Gammaproteobacteria</taxon>
        <taxon>Candidatus Kentrum</taxon>
    </lineage>
</organism>
<protein>
    <submittedName>
        <fullName evidence="2">Uncharacterized protein</fullName>
    </submittedName>
</protein>
<gene>
    <name evidence="2" type="ORF">BECKFM1743A_GA0114220_100855</name>
</gene>
<keyword evidence="1" id="KW-0472">Membrane</keyword>
<keyword evidence="1" id="KW-0812">Transmembrane</keyword>
<feature type="transmembrane region" description="Helical" evidence="1">
    <location>
        <begin position="127"/>
        <end position="148"/>
    </location>
</feature>
<sequence length="204" mass="23639">MLRGYTFIHERTHLDAIGVRFVGNIQYDPLKVDFIMAQKKIAVTHLGKKSTVSVAASRDRIDVFLEMLVRERFFMESGPRSDGKVADDKMTDNRQTWVFGRKIQLMAGDWPMKVFVEQNAEDVTVTYFMFMPWGWIITLAVMIFFFLPFIPIDGAPLVFFLGLGVIALAIYKQRFDCSPNASWQGPPRQRWNNRMIELVTDAFR</sequence>
<reference evidence="2" key="1">
    <citation type="submission" date="2019-02" db="EMBL/GenBank/DDBJ databases">
        <authorList>
            <person name="Gruber-Vodicka R. H."/>
            <person name="Seah K. B. B."/>
        </authorList>
    </citation>
    <scope>NUCLEOTIDE SEQUENCE</scope>
    <source>
        <strain evidence="2">BECK_BZ163</strain>
    </source>
</reference>
<feature type="transmembrane region" description="Helical" evidence="1">
    <location>
        <begin position="154"/>
        <end position="171"/>
    </location>
</feature>
<evidence type="ECO:0000313" key="2">
    <source>
        <dbReference type="EMBL" id="VFJ50553.1"/>
    </source>
</evidence>
<evidence type="ECO:0000256" key="1">
    <source>
        <dbReference type="SAM" id="Phobius"/>
    </source>
</evidence>
<proteinExistence type="predicted"/>
<dbReference type="EMBL" id="CAADEZ010000085">
    <property type="protein sequence ID" value="VFJ50553.1"/>
    <property type="molecule type" value="Genomic_DNA"/>
</dbReference>
<name>A0A450SDI7_9GAMM</name>
<accession>A0A450SDI7</accession>
<dbReference type="AlphaFoldDB" id="A0A450SDI7"/>
<keyword evidence="1" id="KW-1133">Transmembrane helix</keyword>